<keyword evidence="2" id="KW-1185">Reference proteome</keyword>
<dbReference type="Gramene" id="Kaladp0011s1195.1.v1.1">
    <property type="protein sequence ID" value="Kaladp0011s1195.1.v1.1.CDS.1"/>
    <property type="gene ID" value="Kaladp0011s1195.v1.1"/>
</dbReference>
<proteinExistence type="predicted"/>
<dbReference type="OMA" id="LPETCKG"/>
<dbReference type="AlphaFoldDB" id="A0A7N0SXK0"/>
<dbReference type="GO" id="GO:0005634">
    <property type="term" value="C:nucleus"/>
    <property type="evidence" value="ECO:0007669"/>
    <property type="project" value="EnsemblPlants"/>
</dbReference>
<dbReference type="GO" id="GO:0001046">
    <property type="term" value="F:core promoter sequence-specific DNA binding"/>
    <property type="evidence" value="ECO:0007669"/>
    <property type="project" value="EnsemblPlants"/>
</dbReference>
<dbReference type="GO" id="GO:0005829">
    <property type="term" value="C:cytosol"/>
    <property type="evidence" value="ECO:0007669"/>
    <property type="project" value="EnsemblPlants"/>
</dbReference>
<organism evidence="1 2">
    <name type="scientific">Kalanchoe fedtschenkoi</name>
    <name type="common">Lavender scallops</name>
    <name type="synonym">South American air plant</name>
    <dbReference type="NCBI Taxonomy" id="63787"/>
    <lineage>
        <taxon>Eukaryota</taxon>
        <taxon>Viridiplantae</taxon>
        <taxon>Streptophyta</taxon>
        <taxon>Embryophyta</taxon>
        <taxon>Tracheophyta</taxon>
        <taxon>Spermatophyta</taxon>
        <taxon>Magnoliopsida</taxon>
        <taxon>eudicotyledons</taxon>
        <taxon>Gunneridae</taxon>
        <taxon>Pentapetalae</taxon>
        <taxon>Saxifragales</taxon>
        <taxon>Crassulaceae</taxon>
        <taxon>Kalanchoe</taxon>
    </lineage>
</organism>
<dbReference type="Proteomes" id="UP000594263">
    <property type="component" value="Unplaced"/>
</dbReference>
<name>A0A7N0SXK0_KALFE</name>
<sequence length="378" mass="39227">MANPYASAAKTAEIMSRYRPIAPKPMEGGAVAVQGGDGCGGGGSGGGSVAGMSEKIRQSPYLRNLWPKLQARPTRTRKRGRMIGVSVTPSAFKRTSPPQAVASRGAAAAFLGLAPPLQYYAVKSGWFGPGFVASGAVERAASAPAAAAERLVTLPLLPSSRASSSSPERSKGIIDLNSMVEATPEEKGLTLQLRGPSESSACSGSVISPRPIRPVGSCIIVISVNTVNEVNAHTPASFTSVNGVNAAKIYASLKNPNEVEAEIEAEVLPAIVTDSKNRVRLTNSAYNEMVGQPECMWLGSMGGGGRIGGEVVIKTAGAVSAASDCLTGGFKAQVRIEWGSGGGRRRKAAVDACCDVERLRCVSKDYVFAWRFGTAAEP</sequence>
<dbReference type="PANTHER" id="PTHR33595">
    <property type="entry name" value="VON WILLEBRAND FACTOR A DOMAIN PROTEIN"/>
    <property type="match status" value="1"/>
</dbReference>
<dbReference type="EnsemblPlants" id="Kaladp0011s1195.1.v1.1">
    <property type="protein sequence ID" value="Kaladp0011s1195.1.v1.1.CDS.1"/>
    <property type="gene ID" value="Kaladp0011s1195.v1.1"/>
</dbReference>
<dbReference type="PANTHER" id="PTHR33595:SF3">
    <property type="entry name" value="PAS DOMAIN-CONTAINING PROTEIN"/>
    <property type="match status" value="1"/>
</dbReference>
<protein>
    <submittedName>
        <fullName evidence="1">Uncharacterized protein</fullName>
    </submittedName>
</protein>
<accession>A0A7N0SXK0</accession>
<dbReference type="GO" id="GO:0048838">
    <property type="term" value="P:release of seed from dormancy"/>
    <property type="evidence" value="ECO:0007669"/>
    <property type="project" value="EnsemblPlants"/>
</dbReference>
<evidence type="ECO:0000313" key="1">
    <source>
        <dbReference type="EnsemblPlants" id="Kaladp0011s1195.1.v1.1.CDS.1"/>
    </source>
</evidence>
<reference evidence="1" key="1">
    <citation type="submission" date="2021-01" db="UniProtKB">
        <authorList>
            <consortium name="EnsemblPlants"/>
        </authorList>
    </citation>
    <scope>IDENTIFICATION</scope>
</reference>
<evidence type="ECO:0000313" key="2">
    <source>
        <dbReference type="Proteomes" id="UP000594263"/>
    </source>
</evidence>